<gene>
    <name evidence="2" type="ORF">ACFQO7_03735</name>
</gene>
<evidence type="ECO:0008006" key="4">
    <source>
        <dbReference type="Google" id="ProtNLM"/>
    </source>
</evidence>
<evidence type="ECO:0000256" key="1">
    <source>
        <dbReference type="SAM" id="MobiDB-lite"/>
    </source>
</evidence>
<name>A0ABW2GRU6_9ACTN</name>
<dbReference type="EMBL" id="JBHTAC010000003">
    <property type="protein sequence ID" value="MFC7241585.1"/>
    <property type="molecule type" value="Genomic_DNA"/>
</dbReference>
<feature type="region of interest" description="Disordered" evidence="1">
    <location>
        <begin position="92"/>
        <end position="115"/>
    </location>
</feature>
<protein>
    <recommendedName>
        <fullName evidence="4">NIPSNAP protein</fullName>
    </recommendedName>
</protein>
<sequence>MTFHISVYRIADRELLKERPPTDIGALYAWMADRADLTVFDEFLGANWAIGDHWSDHAERLGRSWRRCTRSGSPTVCRSRARAWTRWSANSISSSRSGDASIHRRTRMAGRTRSR</sequence>
<feature type="compositionally biased region" description="Basic residues" evidence="1">
    <location>
        <begin position="103"/>
        <end position="115"/>
    </location>
</feature>
<comment type="caution">
    <text evidence="2">The sequence shown here is derived from an EMBL/GenBank/DDBJ whole genome shotgun (WGS) entry which is preliminary data.</text>
</comment>
<dbReference type="Proteomes" id="UP001596392">
    <property type="component" value="Unassembled WGS sequence"/>
</dbReference>
<keyword evidence="3" id="KW-1185">Reference proteome</keyword>
<evidence type="ECO:0000313" key="3">
    <source>
        <dbReference type="Proteomes" id="UP001596392"/>
    </source>
</evidence>
<dbReference type="RefSeq" id="WP_376805046.1">
    <property type="nucleotide sequence ID" value="NZ_JBHTAC010000003.1"/>
</dbReference>
<reference evidence="3" key="1">
    <citation type="journal article" date="2019" name="Int. J. Syst. Evol. Microbiol.">
        <title>The Global Catalogue of Microorganisms (GCM) 10K type strain sequencing project: providing services to taxonomists for standard genome sequencing and annotation.</title>
        <authorList>
            <consortium name="The Broad Institute Genomics Platform"/>
            <consortium name="The Broad Institute Genome Sequencing Center for Infectious Disease"/>
            <person name="Wu L."/>
            <person name="Ma J."/>
        </authorList>
    </citation>
    <scope>NUCLEOTIDE SEQUENCE [LARGE SCALE GENOMIC DNA]</scope>
    <source>
        <strain evidence="3">CGMCC 1.9106</strain>
    </source>
</reference>
<evidence type="ECO:0000313" key="2">
    <source>
        <dbReference type="EMBL" id="MFC7241585.1"/>
    </source>
</evidence>
<organism evidence="2 3">
    <name type="scientific">Catellatospora aurea</name>
    <dbReference type="NCBI Taxonomy" id="1337874"/>
    <lineage>
        <taxon>Bacteria</taxon>
        <taxon>Bacillati</taxon>
        <taxon>Actinomycetota</taxon>
        <taxon>Actinomycetes</taxon>
        <taxon>Micromonosporales</taxon>
        <taxon>Micromonosporaceae</taxon>
        <taxon>Catellatospora</taxon>
    </lineage>
</organism>
<proteinExistence type="predicted"/>
<accession>A0ABW2GRU6</accession>